<dbReference type="InterPro" id="IPR012675">
    <property type="entry name" value="Beta-grasp_dom_sf"/>
</dbReference>
<dbReference type="PROSITE" id="PS51340">
    <property type="entry name" value="MOSC"/>
    <property type="match status" value="1"/>
</dbReference>
<keyword evidence="2" id="KW-0411">Iron-sulfur</keyword>
<sequence length="537" mass="60432">MEVLAVSHALPVVHIINGLEIKTSIVHTPLKLPSEYIELDEDGIVENATAVHDGPVYIYLAENYDYWCKELGVDRSEWDWCHLGENITFRCTERKLTEFDFRLGDVWRVGNNVRLQVCGARIPCWKLSWRCGQKDSWLKTISDTGRAGVYLRVLSGGRIHPGDRAVQESSAGDQMDTYWRTMRSYFRMNRYFLGRKLANMDDKVNIGKNAWKGWRNLRVLRIVDEGNGIKSFYLYPANNEPLAWYQPGQFLTVRLPTGDVRSWSISDWPGHKQPEYYRLSIKEAGKASSWMCNDCSTDTILSIRSPAGRFVLDWSQPVSPRQVYFSAGIGITPILAMIKAQNSHSNMSETPGVWIHIAKDGSNLQLNQDLLQIENNPVKRFLFLTRPRNIDVIGRDYDFQGRPNLEVLTKLLGSPYMVNPLGAGEVARPPTFSSVYICGPSEFEEGTKAHLQSLGIPPPFIHSENFSRTGNVLGDFKKASVRFTKSKKVTSWEKDKPMSLLELAESIGLTPDFGCRAGACGSCAAKLTGGSVSGYQT</sequence>
<protein>
    <submittedName>
        <fullName evidence="6">Uncharacterized protein</fullName>
    </submittedName>
</protein>
<evidence type="ECO:0000256" key="2">
    <source>
        <dbReference type="ARBA" id="ARBA00023014"/>
    </source>
</evidence>
<dbReference type="OrthoDB" id="5238236at2759"/>
<dbReference type="EMBL" id="KK033341">
    <property type="protein sequence ID" value="EXL67572.1"/>
    <property type="molecule type" value="Genomic_DNA"/>
</dbReference>
<dbReference type="PANTHER" id="PTHR30212">
    <property type="entry name" value="PROTEIN YIIM"/>
    <property type="match status" value="1"/>
</dbReference>
<dbReference type="Proteomes" id="UP000030676">
    <property type="component" value="Unassembled WGS sequence"/>
</dbReference>
<dbReference type="SUPFAM" id="SSF52343">
    <property type="entry name" value="Ferredoxin reductase-like, C-terminal NADP-linked domain"/>
    <property type="match status" value="1"/>
</dbReference>
<organism evidence="6">
    <name type="scientific">Fusarium oxysporum f. sp. conglutinans race 2 54008</name>
    <dbReference type="NCBI Taxonomy" id="1089457"/>
    <lineage>
        <taxon>Eukaryota</taxon>
        <taxon>Fungi</taxon>
        <taxon>Dikarya</taxon>
        <taxon>Ascomycota</taxon>
        <taxon>Pezizomycotina</taxon>
        <taxon>Sordariomycetes</taxon>
        <taxon>Hypocreomycetidae</taxon>
        <taxon>Hypocreales</taxon>
        <taxon>Nectriaceae</taxon>
        <taxon>Fusarium</taxon>
        <taxon>Fusarium oxysporum species complex</taxon>
    </lineage>
</organism>
<dbReference type="GO" id="GO:0030170">
    <property type="term" value="F:pyridoxal phosphate binding"/>
    <property type="evidence" value="ECO:0007669"/>
    <property type="project" value="InterPro"/>
</dbReference>
<evidence type="ECO:0000256" key="1">
    <source>
        <dbReference type="ARBA" id="ARBA00022714"/>
    </source>
</evidence>
<dbReference type="SUPFAM" id="SSF50800">
    <property type="entry name" value="PK beta-barrel domain-like"/>
    <property type="match status" value="1"/>
</dbReference>
<name>X0GV90_FUSOX</name>
<dbReference type="InterPro" id="IPR011037">
    <property type="entry name" value="Pyrv_Knase-like_insert_dom_sf"/>
</dbReference>
<dbReference type="GO" id="GO:0030151">
    <property type="term" value="F:molybdenum ion binding"/>
    <property type="evidence" value="ECO:0007669"/>
    <property type="project" value="InterPro"/>
</dbReference>
<dbReference type="InterPro" id="IPR005302">
    <property type="entry name" value="MoCF_Sase_C"/>
</dbReference>
<dbReference type="SUPFAM" id="SSF54292">
    <property type="entry name" value="2Fe-2S ferredoxin-like"/>
    <property type="match status" value="1"/>
</dbReference>
<evidence type="ECO:0000259" key="4">
    <source>
        <dbReference type="PROSITE" id="PS51340"/>
    </source>
</evidence>
<dbReference type="PRINTS" id="PR00409">
    <property type="entry name" value="PHDIOXRDTASE"/>
</dbReference>
<dbReference type="GO" id="GO:0016491">
    <property type="term" value="F:oxidoreductase activity"/>
    <property type="evidence" value="ECO:0007669"/>
    <property type="project" value="InterPro"/>
</dbReference>
<evidence type="ECO:0000313" key="6">
    <source>
        <dbReference type="EMBL" id="EXL67572.1"/>
    </source>
</evidence>
<feature type="domain" description="FAD-binding FR-type" evidence="5">
    <location>
        <begin position="212"/>
        <end position="313"/>
    </location>
</feature>
<keyword evidence="1" id="KW-0001">2Fe-2S</keyword>
<dbReference type="PROSITE" id="PS51384">
    <property type="entry name" value="FAD_FR"/>
    <property type="match status" value="1"/>
</dbReference>
<evidence type="ECO:0000259" key="5">
    <source>
        <dbReference type="PROSITE" id="PS51384"/>
    </source>
</evidence>
<dbReference type="Gene3D" id="3.10.20.30">
    <property type="match status" value="1"/>
</dbReference>
<dbReference type="InterPro" id="IPR036010">
    <property type="entry name" value="2Fe-2S_ferredoxin-like_sf"/>
</dbReference>
<dbReference type="GO" id="GO:0051537">
    <property type="term" value="F:2 iron, 2 sulfur cluster binding"/>
    <property type="evidence" value="ECO:0007669"/>
    <property type="project" value="UniProtKB-KW"/>
</dbReference>
<dbReference type="PROSITE" id="PS00197">
    <property type="entry name" value="2FE2S_FER_1"/>
    <property type="match status" value="1"/>
</dbReference>
<dbReference type="Pfam" id="PF03473">
    <property type="entry name" value="MOSC"/>
    <property type="match status" value="1"/>
</dbReference>
<reference evidence="6" key="1">
    <citation type="submission" date="2011-11" db="EMBL/GenBank/DDBJ databases">
        <title>The Genome Sequence of Fusarium oxysporum PHW808.</title>
        <authorList>
            <consortium name="The Broad Institute Genome Sequencing Platform"/>
            <person name="Ma L.-J."/>
            <person name="Gale L.R."/>
            <person name="Schwartz D.C."/>
            <person name="Zhou S."/>
            <person name="Corby-Kistler H."/>
            <person name="Young S.K."/>
            <person name="Zeng Q."/>
            <person name="Gargeya S."/>
            <person name="Fitzgerald M."/>
            <person name="Haas B."/>
            <person name="Abouelleil A."/>
            <person name="Alvarado L."/>
            <person name="Arachchi H.M."/>
            <person name="Berlin A."/>
            <person name="Brown A."/>
            <person name="Chapman S.B."/>
            <person name="Chen Z."/>
            <person name="Dunbar C."/>
            <person name="Freedman E."/>
            <person name="Gearin G."/>
            <person name="Goldberg J."/>
            <person name="Griggs A."/>
            <person name="Gujja S."/>
            <person name="Heiman D."/>
            <person name="Howarth C."/>
            <person name="Larson L."/>
            <person name="Lui A."/>
            <person name="MacDonald P.J.P."/>
            <person name="Montmayeur A."/>
            <person name="Murphy C."/>
            <person name="Neiman D."/>
            <person name="Pearson M."/>
            <person name="Priest M."/>
            <person name="Roberts A."/>
            <person name="Saif S."/>
            <person name="Shea T."/>
            <person name="Shenoy N."/>
            <person name="Sisk P."/>
            <person name="Stolte C."/>
            <person name="Sykes S."/>
            <person name="Wortman J."/>
            <person name="Nusbaum C."/>
            <person name="Birren B."/>
        </authorList>
    </citation>
    <scope>NUCLEOTIDE SEQUENCE [LARGE SCALE GENOMIC DNA]</scope>
    <source>
        <strain evidence="6">54008</strain>
    </source>
</reference>
<dbReference type="CDD" id="cd00207">
    <property type="entry name" value="fer2"/>
    <property type="match status" value="1"/>
</dbReference>
<keyword evidence="1" id="KW-0408">Iron</keyword>
<dbReference type="Pfam" id="PF00111">
    <property type="entry name" value="Fer2"/>
    <property type="match status" value="1"/>
</dbReference>
<dbReference type="InterPro" id="IPR039261">
    <property type="entry name" value="FNR_nucleotide-bd"/>
</dbReference>
<dbReference type="AlphaFoldDB" id="X0GV90"/>
<reference evidence="6" key="2">
    <citation type="submission" date="2014-03" db="EMBL/GenBank/DDBJ databases">
        <title>The Genome Annotation of Fusarium oxysporum PHW808.</title>
        <authorList>
            <consortium name="The Broad Institute Genomics Platform"/>
            <person name="Ma L.-J."/>
            <person name="Corby-Kistler H."/>
            <person name="Broz K."/>
            <person name="Gale L.R."/>
            <person name="Jonkers W."/>
            <person name="O'Donnell K."/>
            <person name="Ploetz R."/>
            <person name="Steinberg C."/>
            <person name="Schwartz D.C."/>
            <person name="VanEtten H."/>
            <person name="Zhou S."/>
            <person name="Young S.K."/>
            <person name="Zeng Q."/>
            <person name="Gargeya S."/>
            <person name="Fitzgerald M."/>
            <person name="Abouelleil A."/>
            <person name="Alvarado L."/>
            <person name="Chapman S.B."/>
            <person name="Gainer-Dewar J."/>
            <person name="Goldberg J."/>
            <person name="Griggs A."/>
            <person name="Gujja S."/>
            <person name="Hansen M."/>
            <person name="Howarth C."/>
            <person name="Imamovic A."/>
            <person name="Ireland A."/>
            <person name="Larimer J."/>
            <person name="McCowan C."/>
            <person name="Murphy C."/>
            <person name="Pearson M."/>
            <person name="Poon T.W."/>
            <person name="Priest M."/>
            <person name="Roberts A."/>
            <person name="Saif S."/>
            <person name="Shea T."/>
            <person name="Sykes S."/>
            <person name="Wortman J."/>
            <person name="Nusbaum C."/>
            <person name="Birren B."/>
        </authorList>
    </citation>
    <scope>NUCLEOTIDE SEQUENCE</scope>
    <source>
        <strain evidence="6">54008</strain>
    </source>
</reference>
<feature type="domain" description="2Fe-2S ferredoxin-type" evidence="3">
    <location>
        <begin position="479"/>
        <end position="537"/>
    </location>
</feature>
<dbReference type="InterPro" id="IPR001041">
    <property type="entry name" value="2Fe-2S_ferredoxin-type"/>
</dbReference>
<dbReference type="PROSITE" id="PS51085">
    <property type="entry name" value="2FE2S_FER_2"/>
    <property type="match status" value="1"/>
</dbReference>
<proteinExistence type="predicted"/>
<accession>X0GV90</accession>
<dbReference type="InterPro" id="IPR017927">
    <property type="entry name" value="FAD-bd_FR_type"/>
</dbReference>
<dbReference type="Gene3D" id="2.40.30.10">
    <property type="entry name" value="Translation factors"/>
    <property type="match status" value="1"/>
</dbReference>
<dbReference type="InterPro" id="IPR052353">
    <property type="entry name" value="Benzoxazolinone_Detox_Enz"/>
</dbReference>
<dbReference type="Gene3D" id="3.40.50.80">
    <property type="entry name" value="Nucleotide-binding domain of ferredoxin-NADP reductase (FNR) module"/>
    <property type="match status" value="1"/>
</dbReference>
<feature type="domain" description="MOSC" evidence="4">
    <location>
        <begin position="31"/>
        <end position="168"/>
    </location>
</feature>
<dbReference type="InterPro" id="IPR006058">
    <property type="entry name" value="2Fe2S_fd_BS"/>
</dbReference>
<gene>
    <name evidence="6" type="ORF">FOPG_16321</name>
</gene>
<dbReference type="SUPFAM" id="SSF63380">
    <property type="entry name" value="Riboflavin synthase domain-like"/>
    <property type="match status" value="1"/>
</dbReference>
<keyword evidence="1" id="KW-0479">Metal-binding</keyword>
<dbReference type="InterPro" id="IPR017938">
    <property type="entry name" value="Riboflavin_synthase-like_b-brl"/>
</dbReference>
<evidence type="ECO:0000259" key="3">
    <source>
        <dbReference type="PROSITE" id="PS51085"/>
    </source>
</evidence>
<dbReference type="HOGENOM" id="CLU_033218_0_0_1"/>
<dbReference type="Gene3D" id="2.40.33.20">
    <property type="entry name" value="PK beta-barrel domain-like"/>
    <property type="match status" value="1"/>
</dbReference>
<dbReference type="PANTHER" id="PTHR30212:SF2">
    <property type="entry name" value="PROTEIN YIIM"/>
    <property type="match status" value="1"/>
</dbReference>